<gene>
    <name evidence="3" type="ORF">CJOHNSTONI_LOCUS8093</name>
</gene>
<keyword evidence="2" id="KW-1133">Transmembrane helix</keyword>
<keyword evidence="2" id="KW-0812">Transmembrane</keyword>
<evidence type="ECO:0000256" key="2">
    <source>
        <dbReference type="SAM" id="Phobius"/>
    </source>
</evidence>
<dbReference type="OrthoDB" id="5830774at2759"/>
<feature type="transmembrane region" description="Helical" evidence="2">
    <location>
        <begin position="127"/>
        <end position="148"/>
    </location>
</feature>
<dbReference type="Proteomes" id="UP000746747">
    <property type="component" value="Unassembled WGS sequence"/>
</dbReference>
<feature type="region of interest" description="Disordered" evidence="1">
    <location>
        <begin position="1"/>
        <end position="43"/>
    </location>
</feature>
<protein>
    <submittedName>
        <fullName evidence="3">Uncharacterized protein</fullName>
    </submittedName>
</protein>
<accession>A0A8J2QAU3</accession>
<dbReference type="EMBL" id="CAKAEH010001650">
    <property type="protein sequence ID" value="CAG9538380.1"/>
    <property type="molecule type" value="Genomic_DNA"/>
</dbReference>
<dbReference type="AlphaFoldDB" id="A0A8J2QAU3"/>
<evidence type="ECO:0000313" key="3">
    <source>
        <dbReference type="EMBL" id="CAG9538380.1"/>
    </source>
</evidence>
<organism evidence="3 4">
    <name type="scientific">Cercopithifilaria johnstoni</name>
    <dbReference type="NCBI Taxonomy" id="2874296"/>
    <lineage>
        <taxon>Eukaryota</taxon>
        <taxon>Metazoa</taxon>
        <taxon>Ecdysozoa</taxon>
        <taxon>Nematoda</taxon>
        <taxon>Chromadorea</taxon>
        <taxon>Rhabditida</taxon>
        <taxon>Spirurina</taxon>
        <taxon>Spiruromorpha</taxon>
        <taxon>Filarioidea</taxon>
        <taxon>Onchocercidae</taxon>
        <taxon>Cercopithifilaria</taxon>
    </lineage>
</organism>
<feature type="region of interest" description="Disordered" evidence="1">
    <location>
        <begin position="97"/>
        <end position="118"/>
    </location>
</feature>
<evidence type="ECO:0000313" key="4">
    <source>
        <dbReference type="Proteomes" id="UP000746747"/>
    </source>
</evidence>
<sequence>MLPMAMHQNHDRVKRKQKTSTTYRVSRPSLEHMEEGLKPGSHYGSSTFYENVSDIESVAESKLSSCSTIGVPNPKTSRVSTPTRKLSVTIDHTYTNTNHGTKSVDMRPLSSVPPKTKRTSSKRSRCYLILGIVTLAICGIAFTIWLTYDSLEKFVSSINLF</sequence>
<keyword evidence="4" id="KW-1185">Reference proteome</keyword>
<reference evidence="3" key="1">
    <citation type="submission" date="2021-09" db="EMBL/GenBank/DDBJ databases">
        <authorList>
            <consortium name="Pathogen Informatics"/>
        </authorList>
    </citation>
    <scope>NUCLEOTIDE SEQUENCE</scope>
</reference>
<keyword evidence="2" id="KW-0472">Membrane</keyword>
<evidence type="ECO:0000256" key="1">
    <source>
        <dbReference type="SAM" id="MobiDB-lite"/>
    </source>
</evidence>
<comment type="caution">
    <text evidence="3">The sequence shown here is derived from an EMBL/GenBank/DDBJ whole genome shotgun (WGS) entry which is preliminary data.</text>
</comment>
<proteinExistence type="predicted"/>
<name>A0A8J2QAU3_9BILA</name>